<keyword evidence="5" id="KW-0598">Phosphotransferase system</keyword>
<keyword evidence="8 9" id="KW-0472">Membrane</keyword>
<gene>
    <name evidence="10" type="ORF">C4N18_06890</name>
</gene>
<dbReference type="InterPro" id="IPR050303">
    <property type="entry name" value="GatZ_KbaZ_carbometab"/>
</dbReference>
<proteinExistence type="predicted"/>
<keyword evidence="4 10" id="KW-0762">Sugar transport</keyword>
<evidence type="ECO:0000256" key="2">
    <source>
        <dbReference type="ARBA" id="ARBA00022448"/>
    </source>
</evidence>
<evidence type="ECO:0000256" key="7">
    <source>
        <dbReference type="ARBA" id="ARBA00022989"/>
    </source>
</evidence>
<dbReference type="Pfam" id="PF03609">
    <property type="entry name" value="EII-Sor"/>
    <property type="match status" value="1"/>
</dbReference>
<evidence type="ECO:0000256" key="8">
    <source>
        <dbReference type="ARBA" id="ARBA00023136"/>
    </source>
</evidence>
<dbReference type="PANTHER" id="PTHR32502:SF28">
    <property type="entry name" value="PHOSPHOTRANSFERASE SYSTEM SUGAR-SPECIFIC EIIC COMPONENT"/>
    <property type="match status" value="1"/>
</dbReference>
<feature type="transmembrane region" description="Helical" evidence="9">
    <location>
        <begin position="31"/>
        <end position="51"/>
    </location>
</feature>
<name>A0ABN5JIK8_FUSVA</name>
<dbReference type="PROSITE" id="PS51106">
    <property type="entry name" value="PTS_EIIC_TYPE_4"/>
    <property type="match status" value="1"/>
</dbReference>
<evidence type="ECO:0000256" key="4">
    <source>
        <dbReference type="ARBA" id="ARBA00022597"/>
    </source>
</evidence>
<comment type="subcellular location">
    <subcellularLocation>
        <location evidence="1">Cell membrane</location>
        <topology evidence="1">Multi-pass membrane protein</topology>
    </subcellularLocation>
</comment>
<dbReference type="RefSeq" id="WP_005949951.1">
    <property type="nucleotide sequence ID" value="NZ_CP028103.1"/>
</dbReference>
<feature type="transmembrane region" description="Helical" evidence="9">
    <location>
        <begin position="205"/>
        <end position="232"/>
    </location>
</feature>
<evidence type="ECO:0000256" key="3">
    <source>
        <dbReference type="ARBA" id="ARBA00022475"/>
    </source>
</evidence>
<evidence type="ECO:0000256" key="5">
    <source>
        <dbReference type="ARBA" id="ARBA00022683"/>
    </source>
</evidence>
<sequence length="263" mass="28026">MLSVWQVIIITMLAFLVPVDKYGMTFGLRWPIIPAFLMGFILGDMQTALYIGGTLQLMSLGVASIGGSSVPEYSTAAIIATTIAVVTGKGMEAGLAIGLPVAMLGVQLDVFAKILNGFVVRTSQNYANKKDFGKMIKILMVGPVITGLTAAIPVFLAISMGPEIVNKILEITPSWFISGLTIAGKVLPAVGIAMLLNYMPVRKYVYYLFLGFFFAAYLGVPILGVTIIGLIASMKYYSENQSKMGTNGISSDNVANVGGLEDE</sequence>
<feature type="transmembrane region" description="Helical" evidence="9">
    <location>
        <begin position="138"/>
        <end position="160"/>
    </location>
</feature>
<dbReference type="InterPro" id="IPR004700">
    <property type="entry name" value="PTS_IIC_man"/>
</dbReference>
<dbReference type="EMBL" id="CP028103">
    <property type="protein sequence ID" value="AVQ30949.1"/>
    <property type="molecule type" value="Genomic_DNA"/>
</dbReference>
<accession>A0ABN5JIK8</accession>
<evidence type="ECO:0000256" key="6">
    <source>
        <dbReference type="ARBA" id="ARBA00022692"/>
    </source>
</evidence>
<evidence type="ECO:0000256" key="1">
    <source>
        <dbReference type="ARBA" id="ARBA00004651"/>
    </source>
</evidence>
<keyword evidence="11" id="KW-1185">Reference proteome</keyword>
<organism evidence="10 11">
    <name type="scientific">Fusobacterium varium ATCC 27725</name>
    <dbReference type="NCBI Taxonomy" id="469618"/>
    <lineage>
        <taxon>Bacteria</taxon>
        <taxon>Fusobacteriati</taxon>
        <taxon>Fusobacteriota</taxon>
        <taxon>Fusobacteriia</taxon>
        <taxon>Fusobacteriales</taxon>
        <taxon>Fusobacteriaceae</taxon>
        <taxon>Fusobacterium</taxon>
    </lineage>
</organism>
<keyword evidence="7 9" id="KW-1133">Transmembrane helix</keyword>
<evidence type="ECO:0000313" key="11">
    <source>
        <dbReference type="Proteomes" id="UP000241238"/>
    </source>
</evidence>
<dbReference type="GeneID" id="77467716"/>
<keyword evidence="2" id="KW-0813">Transport</keyword>
<protein>
    <submittedName>
        <fullName evidence="10">PTS sugar transporter subunit IIC</fullName>
    </submittedName>
</protein>
<dbReference type="PANTHER" id="PTHR32502">
    <property type="entry name" value="N-ACETYLGALACTOSAMINE PERMEASE II COMPONENT-RELATED"/>
    <property type="match status" value="1"/>
</dbReference>
<dbReference type="Proteomes" id="UP000241238">
    <property type="component" value="Chromosome"/>
</dbReference>
<keyword evidence="3" id="KW-1003">Cell membrane</keyword>
<feature type="transmembrane region" description="Helical" evidence="9">
    <location>
        <begin position="175"/>
        <end position="198"/>
    </location>
</feature>
<evidence type="ECO:0000256" key="9">
    <source>
        <dbReference type="SAM" id="Phobius"/>
    </source>
</evidence>
<reference evidence="11" key="1">
    <citation type="journal article" date="2018" name="MSphere">
        <title>Fusobacterium Genomics Using MinION and Illumina Sequencing Enables Genome Completion and Correction.</title>
        <authorList>
            <person name="Todd S.M."/>
            <person name="Settlage R.E."/>
            <person name="Lahmers K.K."/>
            <person name="Slade D.J."/>
        </authorList>
    </citation>
    <scope>NUCLEOTIDE SEQUENCE [LARGE SCALE GENOMIC DNA]</scope>
    <source>
        <strain evidence="11">ATCC 27725</strain>
    </source>
</reference>
<keyword evidence="6 9" id="KW-0812">Transmembrane</keyword>
<evidence type="ECO:0000313" key="10">
    <source>
        <dbReference type="EMBL" id="AVQ30949.1"/>
    </source>
</evidence>